<reference evidence="7" key="1">
    <citation type="journal article" date="2013" name="Environ. Microbiol.">
        <title>Seasonally variable intestinal metagenomes of the red palm weevil (Rhynchophorus ferrugineus).</title>
        <authorList>
            <person name="Jia S."/>
            <person name="Zhang X."/>
            <person name="Zhang G."/>
            <person name="Yin A."/>
            <person name="Zhang S."/>
            <person name="Li F."/>
            <person name="Wang L."/>
            <person name="Zhao D."/>
            <person name="Yun Q."/>
            <person name="Tala"/>
            <person name="Wang J."/>
            <person name="Sun G."/>
            <person name="Baabdullah M."/>
            <person name="Yu X."/>
            <person name="Hu S."/>
            <person name="Al-Mssallem I.S."/>
            <person name="Yu J."/>
        </authorList>
    </citation>
    <scope>NUCLEOTIDE SEQUENCE</scope>
</reference>
<dbReference type="Gene3D" id="3.30.1490.480">
    <property type="entry name" value="Endolytic murein transglycosylase"/>
    <property type="match status" value="1"/>
</dbReference>
<evidence type="ECO:0000313" key="7">
    <source>
        <dbReference type="EMBL" id="AIA87481.1"/>
    </source>
</evidence>
<evidence type="ECO:0000256" key="3">
    <source>
        <dbReference type="ARBA" id="ARBA00022989"/>
    </source>
</evidence>
<keyword evidence="2" id="KW-0812">Transmembrane</keyword>
<keyword evidence="4" id="KW-0472">Membrane</keyword>
<dbReference type="EMBL" id="KF120210">
    <property type="protein sequence ID" value="AIA87481.1"/>
    <property type="molecule type" value="Genomic_DNA"/>
</dbReference>
<name>A0A060C406_9LACO</name>
<dbReference type="GO" id="GO:0071555">
    <property type="term" value="P:cell wall organization"/>
    <property type="evidence" value="ECO:0007669"/>
    <property type="project" value="UniProtKB-KW"/>
</dbReference>
<evidence type="ECO:0000256" key="6">
    <source>
        <dbReference type="ARBA" id="ARBA00023316"/>
    </source>
</evidence>
<keyword evidence="5" id="KW-0456">Lyase</keyword>
<sequence>MIVCWRGYQYFDQSLKPLNPNSQKIIEVKIPIGSSSKQIGSILEQKNIIKSSFVFDYYVKKHNFTNFKAGYYELKPSMALKTIAKKLEKGGASESIKSGKVLVVRGLLQIKLAMSFKLNQI</sequence>
<dbReference type="AlphaFoldDB" id="A0A060C406"/>
<dbReference type="PANTHER" id="PTHR30518:SF2">
    <property type="entry name" value="ENDOLYTIC MUREIN TRANSGLYCOSYLASE"/>
    <property type="match status" value="1"/>
</dbReference>
<dbReference type="GO" id="GO:0016829">
    <property type="term" value="F:lyase activity"/>
    <property type="evidence" value="ECO:0007669"/>
    <property type="project" value="UniProtKB-KW"/>
</dbReference>
<proteinExistence type="predicted"/>
<evidence type="ECO:0000256" key="1">
    <source>
        <dbReference type="ARBA" id="ARBA00022475"/>
    </source>
</evidence>
<dbReference type="Pfam" id="PF02618">
    <property type="entry name" value="YceG"/>
    <property type="match status" value="1"/>
</dbReference>
<keyword evidence="1" id="KW-1003">Cell membrane</keyword>
<evidence type="ECO:0000256" key="2">
    <source>
        <dbReference type="ARBA" id="ARBA00022692"/>
    </source>
</evidence>
<organism evidence="7">
    <name type="scientific">uncultured Leuconostoc sp</name>
    <dbReference type="NCBI Taxonomy" id="173262"/>
    <lineage>
        <taxon>Bacteria</taxon>
        <taxon>Bacillati</taxon>
        <taxon>Bacillota</taxon>
        <taxon>Bacilli</taxon>
        <taxon>Lactobacillales</taxon>
        <taxon>Lactobacillaceae</taxon>
        <taxon>Leuconostoc</taxon>
        <taxon>environmental samples</taxon>
    </lineage>
</organism>
<dbReference type="InterPro" id="IPR003770">
    <property type="entry name" value="MLTG-like"/>
</dbReference>
<dbReference type="PANTHER" id="PTHR30518">
    <property type="entry name" value="ENDOLYTIC MUREIN TRANSGLYCOSYLASE"/>
    <property type="match status" value="1"/>
</dbReference>
<accession>A0A060C406</accession>
<protein>
    <submittedName>
        <fullName evidence="7">YceG</fullName>
    </submittedName>
</protein>
<evidence type="ECO:0000256" key="5">
    <source>
        <dbReference type="ARBA" id="ARBA00023239"/>
    </source>
</evidence>
<keyword evidence="3" id="KW-1133">Transmembrane helix</keyword>
<keyword evidence="6" id="KW-0961">Cell wall biogenesis/degradation</keyword>
<evidence type="ECO:0000256" key="4">
    <source>
        <dbReference type="ARBA" id="ARBA00023136"/>
    </source>
</evidence>